<evidence type="ECO:0000313" key="4">
    <source>
        <dbReference type="Proteomes" id="UP000002058"/>
    </source>
</evidence>
<feature type="region of interest" description="Disordered" evidence="1">
    <location>
        <begin position="83"/>
        <end position="125"/>
    </location>
</feature>
<dbReference type="RefSeq" id="XP_002540644.1">
    <property type="nucleotide sequence ID" value="XM_002540598.1"/>
</dbReference>
<dbReference type="GeneID" id="8441377"/>
<keyword evidence="2" id="KW-0812">Transmembrane</keyword>
<protein>
    <submittedName>
        <fullName evidence="3">Uncharacterized protein</fullName>
    </submittedName>
</protein>
<feature type="compositionally biased region" description="Acidic residues" evidence="1">
    <location>
        <begin position="83"/>
        <end position="92"/>
    </location>
</feature>
<evidence type="ECO:0000256" key="1">
    <source>
        <dbReference type="SAM" id="MobiDB-lite"/>
    </source>
</evidence>
<dbReference type="EMBL" id="CH476615">
    <property type="protein sequence ID" value="EEP75311.1"/>
    <property type="molecule type" value="Genomic_DNA"/>
</dbReference>
<dbReference type="InParanoid" id="C4JKU2"/>
<keyword evidence="4" id="KW-1185">Reference proteome</keyword>
<keyword evidence="2" id="KW-0472">Membrane</keyword>
<evidence type="ECO:0000313" key="3">
    <source>
        <dbReference type="EMBL" id="EEP75311.1"/>
    </source>
</evidence>
<reference evidence="4" key="1">
    <citation type="journal article" date="2009" name="Genome Res.">
        <title>Comparative genomic analyses of the human fungal pathogens Coccidioides and their relatives.</title>
        <authorList>
            <person name="Sharpton T.J."/>
            <person name="Stajich J.E."/>
            <person name="Rounsley S.D."/>
            <person name="Gardner M.J."/>
            <person name="Wortman J.R."/>
            <person name="Jordar V.S."/>
            <person name="Maiti R."/>
            <person name="Kodira C.D."/>
            <person name="Neafsey D.E."/>
            <person name="Zeng Q."/>
            <person name="Hung C.-Y."/>
            <person name="McMahan C."/>
            <person name="Muszewska A."/>
            <person name="Grynberg M."/>
            <person name="Mandel M.A."/>
            <person name="Kellner E.M."/>
            <person name="Barker B.M."/>
            <person name="Galgiani J.N."/>
            <person name="Orbach M.J."/>
            <person name="Kirkland T.N."/>
            <person name="Cole G.T."/>
            <person name="Henn M.R."/>
            <person name="Birren B.W."/>
            <person name="Taylor J.W."/>
        </authorList>
    </citation>
    <scope>NUCLEOTIDE SEQUENCE [LARGE SCALE GENOMIC DNA]</scope>
    <source>
        <strain evidence="4">UAMH 1704</strain>
    </source>
</reference>
<gene>
    <name evidence="3" type="ORF">UREG_00157</name>
</gene>
<feature type="transmembrane region" description="Helical" evidence="2">
    <location>
        <begin position="6"/>
        <end position="27"/>
    </location>
</feature>
<dbReference type="Proteomes" id="UP000002058">
    <property type="component" value="Unassembled WGS sequence"/>
</dbReference>
<dbReference type="KEGG" id="ure:UREG_00157"/>
<organism evidence="3 4">
    <name type="scientific">Uncinocarpus reesii (strain UAMH 1704)</name>
    <dbReference type="NCBI Taxonomy" id="336963"/>
    <lineage>
        <taxon>Eukaryota</taxon>
        <taxon>Fungi</taxon>
        <taxon>Dikarya</taxon>
        <taxon>Ascomycota</taxon>
        <taxon>Pezizomycotina</taxon>
        <taxon>Eurotiomycetes</taxon>
        <taxon>Eurotiomycetidae</taxon>
        <taxon>Onygenales</taxon>
        <taxon>Onygenaceae</taxon>
        <taxon>Uncinocarpus</taxon>
    </lineage>
</organism>
<evidence type="ECO:0000256" key="2">
    <source>
        <dbReference type="SAM" id="Phobius"/>
    </source>
</evidence>
<name>C4JKU2_UNCRE</name>
<keyword evidence="2" id="KW-1133">Transmembrane helix</keyword>
<dbReference type="AlphaFoldDB" id="C4JKU2"/>
<proteinExistence type="predicted"/>
<sequence>MSLLAYVFCASAVSFTMRILIFSVLFFQKERSVKNAARHIVSVFLCCVLQITQSDETVDDSDNDYSLSVVSTSTFSIIWNADSDDNNDDDDDKSAINENGVDSSHERSCAVSESSDGGAVISDDV</sequence>
<dbReference type="HOGENOM" id="CLU_1994307_0_0_1"/>
<dbReference type="VEuPathDB" id="FungiDB:UREG_00157"/>
<accession>C4JKU2</accession>